<keyword evidence="1" id="KW-0472">Membrane</keyword>
<dbReference type="AlphaFoldDB" id="A0A843UIZ7"/>
<accession>A0A843UIZ7</accession>
<evidence type="ECO:0000313" key="2">
    <source>
        <dbReference type="EMBL" id="MQL82046.1"/>
    </source>
</evidence>
<gene>
    <name evidence="2" type="ORF">Taro_014514</name>
</gene>
<feature type="transmembrane region" description="Helical" evidence="1">
    <location>
        <begin position="89"/>
        <end position="109"/>
    </location>
</feature>
<dbReference type="EMBL" id="NMUH01000605">
    <property type="protein sequence ID" value="MQL82046.1"/>
    <property type="molecule type" value="Genomic_DNA"/>
</dbReference>
<comment type="caution">
    <text evidence="2">The sequence shown here is derived from an EMBL/GenBank/DDBJ whole genome shotgun (WGS) entry which is preliminary data.</text>
</comment>
<reference evidence="2" key="1">
    <citation type="submission" date="2017-07" db="EMBL/GenBank/DDBJ databases">
        <title>Taro Niue Genome Assembly and Annotation.</title>
        <authorList>
            <person name="Atibalentja N."/>
            <person name="Keating K."/>
            <person name="Fields C.J."/>
        </authorList>
    </citation>
    <scope>NUCLEOTIDE SEQUENCE</scope>
    <source>
        <strain evidence="2">Niue_2</strain>
        <tissue evidence="2">Leaf</tissue>
    </source>
</reference>
<dbReference type="Proteomes" id="UP000652761">
    <property type="component" value="Unassembled WGS sequence"/>
</dbReference>
<name>A0A843UIZ7_COLES</name>
<proteinExistence type="predicted"/>
<sequence length="657" mass="71109">MFARCLALEGLSRSEVVSIAWDPHPREPVEGVLWAMSVLELAAELADSGAEGKMRPVSPSSHYLALHWFRSRVGRLEVGARMASRGSGWCVLLLAASGGGLVAVVVTTFPHDSLLGCQSVVALACVASRPRSVSGVRGGSACGPSTLWRSEVVMLVVCSFPIWFVCVLQVDCSCCYVACVASVVARCVHAMVAQLAMDSLAVVFPMWRTVAGKSRRSVLGSLRHLSVVVVGLVLADCELWCIAWLPCVLGLRYAVDLAGAFWWVFPELCLGGSGGGPSQDHPLSFRAECAVWLGCVLVRFSQDGSWRFWWRFSPKLLRVVFVLVSLFVSKFLDCAGGTSCIPVVRVVCFISRTQYALADGGLGLGRFGQLCPFRLATLCVWLLEGLCFVSFGALVHYVVPWVASGACDSAMCCVVCLFVALSVVRQALVVACVQVFPLALGASMFGCDTLLRCCHEEVMVRLSGFSHLRFMCSARVCLCDCEEEGRARVPSIVELAWSKEEPVGGPEMEHPMGLLSRCPFPSRWYRDSQGGHDSIRVVSGVFVAPVGMSACAPGGSTWFLLCLPRLFARCLALEGLSHSEVVSIAWDPHPREHVEGVLWAMSVLELAAELADSGAEGKTRPVSPSSHYLALRWFWNRVGRSGMGPQLVQAAVVRAFF</sequence>
<keyword evidence="1" id="KW-1133">Transmembrane helix</keyword>
<evidence type="ECO:0000313" key="3">
    <source>
        <dbReference type="Proteomes" id="UP000652761"/>
    </source>
</evidence>
<evidence type="ECO:0000256" key="1">
    <source>
        <dbReference type="SAM" id="Phobius"/>
    </source>
</evidence>
<keyword evidence="3" id="KW-1185">Reference proteome</keyword>
<feature type="transmembrane region" description="Helical" evidence="1">
    <location>
        <begin position="152"/>
        <end position="168"/>
    </location>
</feature>
<protein>
    <submittedName>
        <fullName evidence="2">Uncharacterized protein</fullName>
    </submittedName>
</protein>
<organism evidence="2 3">
    <name type="scientific">Colocasia esculenta</name>
    <name type="common">Wild taro</name>
    <name type="synonym">Arum esculentum</name>
    <dbReference type="NCBI Taxonomy" id="4460"/>
    <lineage>
        <taxon>Eukaryota</taxon>
        <taxon>Viridiplantae</taxon>
        <taxon>Streptophyta</taxon>
        <taxon>Embryophyta</taxon>
        <taxon>Tracheophyta</taxon>
        <taxon>Spermatophyta</taxon>
        <taxon>Magnoliopsida</taxon>
        <taxon>Liliopsida</taxon>
        <taxon>Araceae</taxon>
        <taxon>Aroideae</taxon>
        <taxon>Colocasieae</taxon>
        <taxon>Colocasia</taxon>
    </lineage>
</organism>
<feature type="transmembrane region" description="Helical" evidence="1">
    <location>
        <begin position="175"/>
        <end position="197"/>
    </location>
</feature>
<feature type="transmembrane region" description="Helical" evidence="1">
    <location>
        <begin position="375"/>
        <end position="395"/>
    </location>
</feature>
<keyword evidence="1" id="KW-0812">Transmembrane</keyword>